<dbReference type="GO" id="GO:0046872">
    <property type="term" value="F:metal ion binding"/>
    <property type="evidence" value="ECO:0007669"/>
    <property type="project" value="UniProtKB-KW"/>
</dbReference>
<accession>A0A0L0BQA4</accession>
<comment type="cofactor">
    <cofactor evidence="1">
        <name>Zn(2+)</name>
        <dbReference type="ChEBI" id="CHEBI:29105"/>
    </cofactor>
</comment>
<dbReference type="CDD" id="cd01321">
    <property type="entry name" value="ADGF"/>
    <property type="match status" value="1"/>
</dbReference>
<dbReference type="Gene3D" id="3.20.20.140">
    <property type="entry name" value="Metal-dependent hydrolases"/>
    <property type="match status" value="1"/>
</dbReference>
<dbReference type="InterPro" id="IPR001365">
    <property type="entry name" value="A_deaminase_dom"/>
</dbReference>
<dbReference type="Proteomes" id="UP000037069">
    <property type="component" value="Unassembled WGS sequence"/>
</dbReference>
<dbReference type="FunFam" id="3.20.20.140:FF:000017">
    <property type="entry name" value="Adenosine deaminase 2"/>
    <property type="match status" value="1"/>
</dbReference>
<dbReference type="AlphaFoldDB" id="A0A0L0BQA4"/>
<evidence type="ECO:0000259" key="13">
    <source>
        <dbReference type="Pfam" id="PF08451"/>
    </source>
</evidence>
<evidence type="ECO:0000313" key="15">
    <source>
        <dbReference type="Proteomes" id="UP000037069"/>
    </source>
</evidence>
<comment type="caution">
    <text evidence="14">The sequence shown here is derived from an EMBL/GenBank/DDBJ whole genome shotgun (WGS) entry which is preliminary data.</text>
</comment>
<dbReference type="Pfam" id="PF00962">
    <property type="entry name" value="A_deaminase"/>
    <property type="match status" value="1"/>
</dbReference>
<keyword evidence="7" id="KW-0479">Metal-binding</keyword>
<dbReference type="GO" id="GO:0006154">
    <property type="term" value="P:adenosine catabolic process"/>
    <property type="evidence" value="ECO:0007669"/>
    <property type="project" value="InterPro"/>
</dbReference>
<feature type="chain" id="PRO_5005535059" description="Adenosine deaminase" evidence="11">
    <location>
        <begin position="22"/>
        <end position="510"/>
    </location>
</feature>
<dbReference type="InterPro" id="IPR006331">
    <property type="entry name" value="ADGF"/>
</dbReference>
<evidence type="ECO:0000256" key="9">
    <source>
        <dbReference type="ARBA" id="ARBA00022801"/>
    </source>
</evidence>
<dbReference type="GO" id="GO:0004000">
    <property type="term" value="F:adenosine deaminase activity"/>
    <property type="evidence" value="ECO:0007669"/>
    <property type="project" value="InterPro"/>
</dbReference>
<feature type="domain" description="Adenosine/AMP deaminase N-terminal" evidence="13">
    <location>
        <begin position="18"/>
        <end position="102"/>
    </location>
</feature>
<dbReference type="OMA" id="HPILMNA"/>
<evidence type="ECO:0000256" key="1">
    <source>
        <dbReference type="ARBA" id="ARBA00001947"/>
    </source>
</evidence>
<comment type="subcellular location">
    <subcellularLocation>
        <location evidence="2">Secreted</location>
    </subcellularLocation>
</comment>
<dbReference type="PANTHER" id="PTHR11409">
    <property type="entry name" value="ADENOSINE DEAMINASE"/>
    <property type="match status" value="1"/>
</dbReference>
<evidence type="ECO:0000256" key="8">
    <source>
        <dbReference type="ARBA" id="ARBA00022729"/>
    </source>
</evidence>
<dbReference type="PANTHER" id="PTHR11409:SF39">
    <property type="entry name" value="ADENOSINE DEAMINASE 2"/>
    <property type="match status" value="1"/>
</dbReference>
<evidence type="ECO:0000259" key="12">
    <source>
        <dbReference type="Pfam" id="PF00962"/>
    </source>
</evidence>
<evidence type="ECO:0000313" key="14">
    <source>
        <dbReference type="EMBL" id="KNC21374.1"/>
    </source>
</evidence>
<dbReference type="InterPro" id="IPR013659">
    <property type="entry name" value="A_deaminase_N"/>
</dbReference>
<dbReference type="Pfam" id="PF08451">
    <property type="entry name" value="A_deaminase_N"/>
    <property type="match status" value="1"/>
</dbReference>
<name>A0A0L0BQA4_LUCCU</name>
<dbReference type="NCBIfam" id="TIGR01431">
    <property type="entry name" value="adm_rel"/>
    <property type="match status" value="1"/>
</dbReference>
<evidence type="ECO:0000256" key="2">
    <source>
        <dbReference type="ARBA" id="ARBA00004613"/>
    </source>
</evidence>
<evidence type="ECO:0000256" key="6">
    <source>
        <dbReference type="ARBA" id="ARBA00022525"/>
    </source>
</evidence>
<evidence type="ECO:0000256" key="7">
    <source>
        <dbReference type="ARBA" id="ARBA00022723"/>
    </source>
</evidence>
<organism evidence="14 15">
    <name type="scientific">Lucilia cuprina</name>
    <name type="common">Green bottle fly</name>
    <name type="synonym">Australian sheep blowfly</name>
    <dbReference type="NCBI Taxonomy" id="7375"/>
    <lineage>
        <taxon>Eukaryota</taxon>
        <taxon>Metazoa</taxon>
        <taxon>Ecdysozoa</taxon>
        <taxon>Arthropoda</taxon>
        <taxon>Hexapoda</taxon>
        <taxon>Insecta</taxon>
        <taxon>Pterygota</taxon>
        <taxon>Neoptera</taxon>
        <taxon>Endopterygota</taxon>
        <taxon>Diptera</taxon>
        <taxon>Brachycera</taxon>
        <taxon>Muscomorpha</taxon>
        <taxon>Oestroidea</taxon>
        <taxon>Calliphoridae</taxon>
        <taxon>Luciliinae</taxon>
        <taxon>Lucilia</taxon>
    </lineage>
</organism>
<evidence type="ECO:0000256" key="10">
    <source>
        <dbReference type="ARBA" id="ARBA00047764"/>
    </source>
</evidence>
<dbReference type="InterPro" id="IPR032466">
    <property type="entry name" value="Metal_Hydrolase"/>
</dbReference>
<dbReference type="EMBL" id="JRES01001623">
    <property type="protein sequence ID" value="KNC21374.1"/>
    <property type="molecule type" value="Genomic_DNA"/>
</dbReference>
<reference evidence="14 15" key="1">
    <citation type="journal article" date="2015" name="Nat. Commun.">
        <title>Lucilia cuprina genome unlocks parasitic fly biology to underpin future interventions.</title>
        <authorList>
            <person name="Anstead C.A."/>
            <person name="Korhonen P.K."/>
            <person name="Young N.D."/>
            <person name="Hall R.S."/>
            <person name="Jex A.R."/>
            <person name="Murali S.C."/>
            <person name="Hughes D.S."/>
            <person name="Lee S.F."/>
            <person name="Perry T."/>
            <person name="Stroehlein A.J."/>
            <person name="Ansell B.R."/>
            <person name="Breugelmans B."/>
            <person name="Hofmann A."/>
            <person name="Qu J."/>
            <person name="Dugan S."/>
            <person name="Lee S.L."/>
            <person name="Chao H."/>
            <person name="Dinh H."/>
            <person name="Han Y."/>
            <person name="Doddapaneni H.V."/>
            <person name="Worley K.C."/>
            <person name="Muzny D.M."/>
            <person name="Ioannidis P."/>
            <person name="Waterhouse R.M."/>
            <person name="Zdobnov E.M."/>
            <person name="James P.J."/>
            <person name="Bagnall N.H."/>
            <person name="Kotze A.C."/>
            <person name="Gibbs R.A."/>
            <person name="Richards S."/>
            <person name="Batterham P."/>
            <person name="Gasser R.B."/>
        </authorList>
    </citation>
    <scope>NUCLEOTIDE SEQUENCE [LARGE SCALE GENOMIC DNA]</scope>
    <source>
        <strain evidence="14 15">LS</strain>
        <tissue evidence="14">Full body</tissue>
    </source>
</reference>
<dbReference type="GO" id="GO:0005615">
    <property type="term" value="C:extracellular space"/>
    <property type="evidence" value="ECO:0007669"/>
    <property type="project" value="InterPro"/>
</dbReference>
<comment type="similarity">
    <text evidence="3">Belongs to the metallo-dependent hydrolases superfamily. Adenosine and AMP deaminases family. ADGF subfamily.</text>
</comment>
<dbReference type="SUPFAM" id="SSF51556">
    <property type="entry name" value="Metallo-dependent hydrolases"/>
    <property type="match status" value="1"/>
</dbReference>
<sequence length="510" mass="58585">MLNGSLLITTSLIALITVAVSKQSNYLPYQDAREAVIQAEDLLSTGGRLHLNSRESKADDIFLKYKYDELAKGFHDPDKNAAGMHFFKAKPLIDNSKVFKFLQKMPKGAVLHTHTSATVSSAWVVRNIFYMTGLLRCTNQEGVSILTFRKLPQKHGCTTQYVRVSDERKNSISSRDYDRALEKFINLYTPAPELEYSSINIVWTKFQNMFTTISDVLLYIPAYRAYHWQMLEELYNDNVMYAEVRLSFHELYDISGRIFPVERSVTELIDVVEKFKLQHPDFLGIKMIYSPHRNVESGVIRKHFESFMKFHKSYPNYIIGFDLVGQEDKGKPLYNFVNALSDKPKTSRFFFHAGETNWYGASTDFNLLDAILLNTTRIGHGYALMKHPVLWNAVKTRDIAVEVSPISNQVLHLVLDLRNHPGSFFISQNIPIVICNDDPGFWNSKGLSYDFYYAIMSLAPNNAGLKTLKQLVWNSIKYSMLQAGEKQRAYALLQLKWDRFIDDVLKGIVV</sequence>
<feature type="signal peptide" evidence="11">
    <location>
        <begin position="1"/>
        <end position="21"/>
    </location>
</feature>
<proteinExistence type="inferred from homology"/>
<evidence type="ECO:0000256" key="3">
    <source>
        <dbReference type="ARBA" id="ARBA00006083"/>
    </source>
</evidence>
<keyword evidence="15" id="KW-1185">Reference proteome</keyword>
<dbReference type="GO" id="GO:0046103">
    <property type="term" value="P:inosine biosynthetic process"/>
    <property type="evidence" value="ECO:0007669"/>
    <property type="project" value="TreeGrafter"/>
</dbReference>
<evidence type="ECO:0000256" key="11">
    <source>
        <dbReference type="SAM" id="SignalP"/>
    </source>
</evidence>
<protein>
    <recommendedName>
        <fullName evidence="5">Adenosine deaminase</fullName>
        <ecNumber evidence="4">3.5.4.4</ecNumber>
    </recommendedName>
</protein>
<comment type="catalytic activity">
    <reaction evidence="10">
        <text>adenosine + H2O + H(+) = inosine + NH4(+)</text>
        <dbReference type="Rhea" id="RHEA:24408"/>
        <dbReference type="ChEBI" id="CHEBI:15377"/>
        <dbReference type="ChEBI" id="CHEBI:15378"/>
        <dbReference type="ChEBI" id="CHEBI:16335"/>
        <dbReference type="ChEBI" id="CHEBI:17596"/>
        <dbReference type="ChEBI" id="CHEBI:28938"/>
        <dbReference type="EC" id="3.5.4.4"/>
    </reaction>
</comment>
<keyword evidence="6" id="KW-0964">Secreted</keyword>
<dbReference type="EC" id="3.5.4.4" evidence="4"/>
<feature type="domain" description="Adenosine deaminase" evidence="12">
    <location>
        <begin position="202"/>
        <end position="488"/>
    </location>
</feature>
<gene>
    <name evidence="14" type="ORF">FF38_12557</name>
</gene>
<keyword evidence="9" id="KW-0378">Hydrolase</keyword>
<evidence type="ECO:0000256" key="5">
    <source>
        <dbReference type="ARBA" id="ARBA00018099"/>
    </source>
</evidence>
<dbReference type="STRING" id="7375.A0A0L0BQA4"/>
<dbReference type="InterPro" id="IPR006330">
    <property type="entry name" value="Ado/ade_deaminase"/>
</dbReference>
<dbReference type="OrthoDB" id="7202371at2759"/>
<keyword evidence="8 11" id="KW-0732">Signal</keyword>
<evidence type="ECO:0000256" key="4">
    <source>
        <dbReference type="ARBA" id="ARBA00012784"/>
    </source>
</evidence>